<comment type="caution">
    <text evidence="2">The sequence shown here is derived from an EMBL/GenBank/DDBJ whole genome shotgun (WGS) entry which is preliminary data.</text>
</comment>
<dbReference type="InterPro" id="IPR053151">
    <property type="entry name" value="RNase_H-like"/>
</dbReference>
<dbReference type="Proteomes" id="UP000631114">
    <property type="component" value="Unassembled WGS sequence"/>
</dbReference>
<proteinExistence type="predicted"/>
<dbReference type="AlphaFoldDB" id="A0A835IKK8"/>
<keyword evidence="3" id="KW-1185">Reference proteome</keyword>
<feature type="domain" description="RNase H type-1" evidence="1">
    <location>
        <begin position="45"/>
        <end position="123"/>
    </location>
</feature>
<dbReference type="CDD" id="cd06222">
    <property type="entry name" value="RNase_H_like"/>
    <property type="match status" value="1"/>
</dbReference>
<dbReference type="InterPro" id="IPR044730">
    <property type="entry name" value="RNase_H-like_dom_plant"/>
</dbReference>
<evidence type="ECO:0000313" key="2">
    <source>
        <dbReference type="EMBL" id="KAF9619491.1"/>
    </source>
</evidence>
<dbReference type="EMBL" id="JADFTS010000002">
    <property type="protein sequence ID" value="KAF9619491.1"/>
    <property type="molecule type" value="Genomic_DNA"/>
</dbReference>
<dbReference type="InterPro" id="IPR012337">
    <property type="entry name" value="RNaseH-like_sf"/>
</dbReference>
<dbReference type="SUPFAM" id="SSF53098">
    <property type="entry name" value="Ribonuclease H-like"/>
    <property type="match status" value="1"/>
</dbReference>
<protein>
    <recommendedName>
        <fullName evidence="1">RNase H type-1 domain-containing protein</fullName>
    </recommendedName>
</protein>
<dbReference type="GO" id="GO:0004523">
    <property type="term" value="F:RNA-DNA hybrid ribonuclease activity"/>
    <property type="evidence" value="ECO:0007669"/>
    <property type="project" value="InterPro"/>
</dbReference>
<dbReference type="InterPro" id="IPR002156">
    <property type="entry name" value="RNaseH_domain"/>
</dbReference>
<evidence type="ECO:0000259" key="1">
    <source>
        <dbReference type="Pfam" id="PF13456"/>
    </source>
</evidence>
<sequence>MFKAFNLIDDMIKIRNDVLIKKPTPSSFETQIAWTPPCQHWDKLNIDGSALGAPGPAGSRCVFRGEDRNFLFGEALPIQVVNAMVAKFSVVWIGLKAALCLNFHKIIIEIDSKYVHQVISERE</sequence>
<dbReference type="Pfam" id="PF13456">
    <property type="entry name" value="RVT_3"/>
    <property type="match status" value="1"/>
</dbReference>
<reference evidence="2 3" key="1">
    <citation type="submission" date="2020-10" db="EMBL/GenBank/DDBJ databases">
        <title>The Coptis chinensis genome and diversification of protoberbering-type alkaloids.</title>
        <authorList>
            <person name="Wang B."/>
            <person name="Shu S."/>
            <person name="Song C."/>
            <person name="Liu Y."/>
        </authorList>
    </citation>
    <scope>NUCLEOTIDE SEQUENCE [LARGE SCALE GENOMIC DNA]</scope>
    <source>
        <strain evidence="2">HL-2020</strain>
        <tissue evidence="2">Leaf</tissue>
    </source>
</reference>
<organism evidence="2 3">
    <name type="scientific">Coptis chinensis</name>
    <dbReference type="NCBI Taxonomy" id="261450"/>
    <lineage>
        <taxon>Eukaryota</taxon>
        <taxon>Viridiplantae</taxon>
        <taxon>Streptophyta</taxon>
        <taxon>Embryophyta</taxon>
        <taxon>Tracheophyta</taxon>
        <taxon>Spermatophyta</taxon>
        <taxon>Magnoliopsida</taxon>
        <taxon>Ranunculales</taxon>
        <taxon>Ranunculaceae</taxon>
        <taxon>Coptidoideae</taxon>
        <taxon>Coptis</taxon>
    </lineage>
</organism>
<accession>A0A835IKK8</accession>
<evidence type="ECO:0000313" key="3">
    <source>
        <dbReference type="Proteomes" id="UP000631114"/>
    </source>
</evidence>
<dbReference type="PANTHER" id="PTHR47723">
    <property type="entry name" value="OS05G0353850 PROTEIN"/>
    <property type="match status" value="1"/>
</dbReference>
<dbReference type="PANTHER" id="PTHR47723:SF19">
    <property type="entry name" value="POLYNUCLEOTIDYL TRANSFERASE, RIBONUCLEASE H-LIKE SUPERFAMILY PROTEIN"/>
    <property type="match status" value="1"/>
</dbReference>
<gene>
    <name evidence="2" type="ORF">IFM89_007239</name>
</gene>
<dbReference type="Gene3D" id="3.30.420.10">
    <property type="entry name" value="Ribonuclease H-like superfamily/Ribonuclease H"/>
    <property type="match status" value="1"/>
</dbReference>
<name>A0A835IKK8_9MAGN</name>
<dbReference type="GO" id="GO:0003676">
    <property type="term" value="F:nucleic acid binding"/>
    <property type="evidence" value="ECO:0007669"/>
    <property type="project" value="InterPro"/>
</dbReference>
<dbReference type="InterPro" id="IPR036397">
    <property type="entry name" value="RNaseH_sf"/>
</dbReference>